<feature type="region of interest" description="Disordered" evidence="1">
    <location>
        <begin position="40"/>
        <end position="62"/>
    </location>
</feature>
<gene>
    <name evidence="2" type="ORF">RMSM_00661</name>
</gene>
<reference evidence="2 3" key="1">
    <citation type="journal article" date="2013" name="Mar. Genomics">
        <title>Expression of sulfatases in Rhodopirellula baltica and the diversity of sulfatases in the genus Rhodopirellula.</title>
        <authorList>
            <person name="Wegner C.E."/>
            <person name="Richter-Heitmann T."/>
            <person name="Klindworth A."/>
            <person name="Klockow C."/>
            <person name="Richter M."/>
            <person name="Achstetter T."/>
            <person name="Glockner F.O."/>
            <person name="Harder J."/>
        </authorList>
    </citation>
    <scope>NUCLEOTIDE SEQUENCE [LARGE SCALE GENOMIC DNA]</scope>
    <source>
        <strain evidence="2 3">SM1</strain>
    </source>
</reference>
<sequence>MLSTSAIQDKPTAEWPTADWGSGFPLRFRSSTLAISDEGMGRRRERTLEPGGASRSANLICI</sequence>
<keyword evidence="3" id="KW-1185">Reference proteome</keyword>
<accession>M5RT89</accession>
<comment type="caution">
    <text evidence="2">The sequence shown here is derived from an EMBL/GenBank/DDBJ whole genome shotgun (WGS) entry which is preliminary data.</text>
</comment>
<dbReference type="PATRIC" id="fig|1265738.3.peg.660"/>
<evidence type="ECO:0000313" key="3">
    <source>
        <dbReference type="Proteomes" id="UP000011991"/>
    </source>
</evidence>
<protein>
    <submittedName>
        <fullName evidence="2">Uncharacterized protein</fullName>
    </submittedName>
</protein>
<dbReference type="AlphaFoldDB" id="M5RT89"/>
<name>M5RT89_9BACT</name>
<dbReference type="EMBL" id="ANOG01000104">
    <property type="protein sequence ID" value="EMI22411.1"/>
    <property type="molecule type" value="Genomic_DNA"/>
</dbReference>
<evidence type="ECO:0000313" key="2">
    <source>
        <dbReference type="EMBL" id="EMI22411.1"/>
    </source>
</evidence>
<dbReference type="Proteomes" id="UP000011991">
    <property type="component" value="Unassembled WGS sequence"/>
</dbReference>
<organism evidence="2 3">
    <name type="scientific">Rhodopirellula maiorica SM1</name>
    <dbReference type="NCBI Taxonomy" id="1265738"/>
    <lineage>
        <taxon>Bacteria</taxon>
        <taxon>Pseudomonadati</taxon>
        <taxon>Planctomycetota</taxon>
        <taxon>Planctomycetia</taxon>
        <taxon>Pirellulales</taxon>
        <taxon>Pirellulaceae</taxon>
        <taxon>Novipirellula</taxon>
    </lineage>
</organism>
<evidence type="ECO:0000256" key="1">
    <source>
        <dbReference type="SAM" id="MobiDB-lite"/>
    </source>
</evidence>
<proteinExistence type="predicted"/>